<sequence length="126" mass="14163">MMKKKEECGCWGHRAGEQGAATRGSHYTTRTVRVVCASWTVRLATPHSQGPISSYTDTTYRYFLAEIEGPDQKSDSEAEKGLLNKRRSHLLRVKKLSDNAVLPSRASPLSPGYDLSSSVRNFWVFR</sequence>
<gene>
    <name evidence="1" type="ORF">DS421_19g654530</name>
</gene>
<evidence type="ECO:0000313" key="2">
    <source>
        <dbReference type="Proteomes" id="UP000464620"/>
    </source>
</evidence>
<dbReference type="AlphaFoldDB" id="A0A6B9VBR7"/>
<dbReference type="Proteomes" id="UP000464620">
    <property type="component" value="Chromosome B09"/>
</dbReference>
<dbReference type="EMBL" id="CP031001">
    <property type="protein sequence ID" value="QHN77648.1"/>
    <property type="molecule type" value="Genomic_DNA"/>
</dbReference>
<organism evidence="1 2">
    <name type="scientific">Arachis hypogaea</name>
    <name type="common">Peanut</name>
    <dbReference type="NCBI Taxonomy" id="3818"/>
    <lineage>
        <taxon>Eukaryota</taxon>
        <taxon>Viridiplantae</taxon>
        <taxon>Streptophyta</taxon>
        <taxon>Embryophyta</taxon>
        <taxon>Tracheophyta</taxon>
        <taxon>Spermatophyta</taxon>
        <taxon>Magnoliopsida</taxon>
        <taxon>eudicotyledons</taxon>
        <taxon>Gunneridae</taxon>
        <taxon>Pentapetalae</taxon>
        <taxon>rosids</taxon>
        <taxon>fabids</taxon>
        <taxon>Fabales</taxon>
        <taxon>Fabaceae</taxon>
        <taxon>Papilionoideae</taxon>
        <taxon>50 kb inversion clade</taxon>
        <taxon>dalbergioids sensu lato</taxon>
        <taxon>Dalbergieae</taxon>
        <taxon>Pterocarpus clade</taxon>
        <taxon>Arachis</taxon>
    </lineage>
</organism>
<keyword evidence="1" id="KW-0378">Hydrolase</keyword>
<dbReference type="GO" id="GO:0016787">
    <property type="term" value="F:hydrolase activity"/>
    <property type="evidence" value="ECO:0007669"/>
    <property type="project" value="UniProtKB-KW"/>
</dbReference>
<name>A0A6B9VBR7_ARAHY</name>
<evidence type="ECO:0000313" key="1">
    <source>
        <dbReference type="EMBL" id="QHN77648.1"/>
    </source>
</evidence>
<reference evidence="1 2" key="1">
    <citation type="submission" date="2020-01" db="EMBL/GenBank/DDBJ databases">
        <title>Genome sequence of Arachis hypogaea, cultivar Shitouqi.</title>
        <authorList>
            <person name="Zhuang W."/>
            <person name="Chen H."/>
            <person name="Varshney R."/>
            <person name="Wang D."/>
            <person name="Ming R."/>
        </authorList>
    </citation>
    <scope>NUCLEOTIDE SEQUENCE [LARGE SCALE GENOMIC DNA]</scope>
    <source>
        <tissue evidence="1">Young leaf</tissue>
    </source>
</reference>
<accession>A0A6B9VBR7</accession>
<proteinExistence type="predicted"/>
<protein>
    <submittedName>
        <fullName evidence="1">Deoxyuridine 5'-triphosphate nucleotidohydrolase</fullName>
    </submittedName>
</protein>